<dbReference type="HOGENOM" id="CLU_007510_1_0_7"/>
<dbReference type="REBASE" id="17641">
    <property type="entry name" value="M.GsuPI"/>
</dbReference>
<dbReference type="SUPFAM" id="SSF53335">
    <property type="entry name" value="S-adenosyl-L-methionine-dependent methyltransferases"/>
    <property type="match status" value="1"/>
</dbReference>
<gene>
    <name evidence="7" type="ordered locus">GSU2107</name>
</gene>
<dbReference type="KEGG" id="gsu:GSU2107"/>
<dbReference type="InParanoid" id="Q74BD4"/>
<dbReference type="EMBL" id="AE017180">
    <property type="protein sequence ID" value="AAR35483.1"/>
    <property type="molecule type" value="Genomic_DNA"/>
</dbReference>
<protein>
    <recommendedName>
        <fullName evidence="1">site-specific DNA-methyltransferase (adenine-specific)</fullName>
        <ecNumber evidence="1">2.1.1.72</ecNumber>
    </recommendedName>
</protein>
<evidence type="ECO:0000256" key="3">
    <source>
        <dbReference type="ARBA" id="ARBA00022679"/>
    </source>
</evidence>
<keyword evidence="3" id="KW-0808">Transferase</keyword>
<evidence type="ECO:0000256" key="2">
    <source>
        <dbReference type="ARBA" id="ARBA00022603"/>
    </source>
</evidence>
<dbReference type="eggNOG" id="COG0286">
    <property type="taxonomic scope" value="Bacteria"/>
</dbReference>
<dbReference type="PATRIC" id="fig|243231.5.peg.2144"/>
<name>Q74BD4_GEOSL</name>
<keyword evidence="2" id="KW-0489">Methyltransferase</keyword>
<dbReference type="PANTHER" id="PTHR33841:SF1">
    <property type="entry name" value="DNA METHYLTRANSFERASE A"/>
    <property type="match status" value="1"/>
</dbReference>
<dbReference type="GO" id="GO:0006304">
    <property type="term" value="P:DNA modification"/>
    <property type="evidence" value="ECO:0007669"/>
    <property type="project" value="InterPro"/>
</dbReference>
<reference evidence="7 8" key="1">
    <citation type="journal article" date="2003" name="Science">
        <title>Genome of Geobacter sulfurreducens: metal reduction in subsurface environments.</title>
        <authorList>
            <person name="Methe B.A."/>
            <person name="Nelson K.E."/>
            <person name="Eisen J.A."/>
            <person name="Paulsen I.T."/>
            <person name="Nelson W."/>
            <person name="Heidelberg J.F."/>
            <person name="Wu D."/>
            <person name="Wu M."/>
            <person name="Ward N."/>
            <person name="Beanan M.J."/>
            <person name="Dodson R.J."/>
            <person name="Madupu R."/>
            <person name="Brinkac L.M."/>
            <person name="Daugherty S.C."/>
            <person name="DeBoy R.T."/>
            <person name="Durkin A.S."/>
            <person name="Gwinn M."/>
            <person name="Kolonay J.F."/>
            <person name="Sullivan S.A."/>
            <person name="Haft D.H."/>
            <person name="Selengut J."/>
            <person name="Davidsen T.M."/>
            <person name="Zafar N."/>
            <person name="White O."/>
            <person name="Tran B."/>
            <person name="Romero C."/>
            <person name="Forberger H.A."/>
            <person name="Weidman J."/>
            <person name="Khouri H."/>
            <person name="Feldblyum T.V."/>
            <person name="Utterback T.R."/>
            <person name="Van Aken S.E."/>
            <person name="Lovley D.R."/>
            <person name="Fraser C.M."/>
        </authorList>
    </citation>
    <scope>NUCLEOTIDE SEQUENCE [LARGE SCALE GENOMIC DNA]</scope>
    <source>
        <strain evidence="8">ATCC 51573 / DSM 12127 / PCA</strain>
    </source>
</reference>
<dbReference type="EnsemblBacteria" id="AAR35483">
    <property type="protein sequence ID" value="AAR35483"/>
    <property type="gene ID" value="GSU2107"/>
</dbReference>
<evidence type="ECO:0000256" key="1">
    <source>
        <dbReference type="ARBA" id="ARBA00011900"/>
    </source>
</evidence>
<organism evidence="7 8">
    <name type="scientific">Geobacter sulfurreducens (strain ATCC 51573 / DSM 12127 / PCA)</name>
    <dbReference type="NCBI Taxonomy" id="243231"/>
    <lineage>
        <taxon>Bacteria</taxon>
        <taxon>Pseudomonadati</taxon>
        <taxon>Thermodesulfobacteriota</taxon>
        <taxon>Desulfuromonadia</taxon>
        <taxon>Geobacterales</taxon>
        <taxon>Geobacteraceae</taxon>
        <taxon>Geobacter</taxon>
    </lineage>
</organism>
<evidence type="ECO:0000256" key="4">
    <source>
        <dbReference type="ARBA" id="ARBA00022691"/>
    </source>
</evidence>
<dbReference type="OrthoDB" id="9806213at2"/>
<dbReference type="InterPro" id="IPR047939">
    <property type="entry name" value="BREX_1_PglX"/>
</dbReference>
<dbReference type="PRINTS" id="PR00507">
    <property type="entry name" value="N12N6MTFRASE"/>
</dbReference>
<dbReference type="EC" id="2.1.1.72" evidence="1"/>
<keyword evidence="4" id="KW-0949">S-adenosyl-L-methionine</keyword>
<dbReference type="Pfam" id="PF07669">
    <property type="entry name" value="Eco57I"/>
    <property type="match status" value="1"/>
</dbReference>
<evidence type="ECO:0000256" key="5">
    <source>
        <dbReference type="ARBA" id="ARBA00047942"/>
    </source>
</evidence>
<dbReference type="InterPro" id="IPR002052">
    <property type="entry name" value="DNA_methylase_N6_adenine_CS"/>
</dbReference>
<dbReference type="AlphaFoldDB" id="Q74BD4"/>
<dbReference type="InterPro" id="IPR029063">
    <property type="entry name" value="SAM-dependent_MTases_sf"/>
</dbReference>
<comment type="catalytic activity">
    <reaction evidence="5">
        <text>a 2'-deoxyadenosine in DNA + S-adenosyl-L-methionine = an N(6)-methyl-2'-deoxyadenosine in DNA + S-adenosyl-L-homocysteine + H(+)</text>
        <dbReference type="Rhea" id="RHEA:15197"/>
        <dbReference type="Rhea" id="RHEA-COMP:12418"/>
        <dbReference type="Rhea" id="RHEA-COMP:12419"/>
        <dbReference type="ChEBI" id="CHEBI:15378"/>
        <dbReference type="ChEBI" id="CHEBI:57856"/>
        <dbReference type="ChEBI" id="CHEBI:59789"/>
        <dbReference type="ChEBI" id="CHEBI:90615"/>
        <dbReference type="ChEBI" id="CHEBI:90616"/>
        <dbReference type="EC" id="2.1.1.72"/>
    </reaction>
</comment>
<dbReference type="Gene3D" id="3.40.50.150">
    <property type="entry name" value="Vaccinia Virus protein VP39"/>
    <property type="match status" value="1"/>
</dbReference>
<dbReference type="PROSITE" id="PS00092">
    <property type="entry name" value="N6_MTASE"/>
    <property type="match status" value="1"/>
</dbReference>
<evidence type="ECO:0000259" key="6">
    <source>
        <dbReference type="Pfam" id="PF07669"/>
    </source>
</evidence>
<accession>Q74BD4</accession>
<dbReference type="Proteomes" id="UP000000577">
    <property type="component" value="Chromosome"/>
</dbReference>
<dbReference type="eggNOG" id="COG1002">
    <property type="taxonomic scope" value="Bacteria"/>
</dbReference>
<dbReference type="RefSeq" id="WP_010942751.1">
    <property type="nucleotide sequence ID" value="NC_002939.5"/>
</dbReference>
<keyword evidence="8" id="KW-1185">Reference proteome</keyword>
<dbReference type="InterPro" id="IPR050953">
    <property type="entry name" value="N4_N6_ade-DNA_methylase"/>
</dbReference>
<dbReference type="GO" id="GO:0032259">
    <property type="term" value="P:methylation"/>
    <property type="evidence" value="ECO:0007669"/>
    <property type="project" value="UniProtKB-KW"/>
</dbReference>
<feature type="domain" description="Type II methyltransferase M.TaqI-like" evidence="6">
    <location>
        <begin position="357"/>
        <end position="619"/>
    </location>
</feature>
<dbReference type="PANTHER" id="PTHR33841">
    <property type="entry name" value="DNA METHYLTRANSFERASE YEEA-RELATED"/>
    <property type="match status" value="1"/>
</dbReference>
<dbReference type="GO" id="GO:0003676">
    <property type="term" value="F:nucleic acid binding"/>
    <property type="evidence" value="ECO:0007669"/>
    <property type="project" value="InterPro"/>
</dbReference>
<sequence length="1270" mass="144429">MNDTFVADIQKFTLANRALLERETDEQLQGIYGWLPDGSFADASRYPAIHQLDEARETRLQLEHYAEEEKAAGFSSVDSRRKIVRETAFTWLNRLVAFRLLEERKLLKQIVAKIDKSNGFIFWLTAEGNEEVYKLHQQGDLPLNPMGEGPSNVAYRRFILWQCGELARDVSVLFDPSTLPTRLFPRPAIVKQLAESMNTEARIEAWKPGNEETLGWVYEGFIEDENEAVFKKFSKGKKVIAEEIGAATQRFTPRWIVRFLVENSLGRLWAEMHPDSRLKDSLSYLVPIENSQAHPLKLVRDITFLDPSCGSMHFGLVAFDLFAEMYREEFEKAGQPGWPENPSVNAEDEIASSIIAHNLHGIDIDLRSVQISALTLLLRARTLSPKCAFTDRNLACANVEQTSGGKLETLIAAAKFSHPIYERVLRTLAAEMKDSDQLGSLLRLERSLERLVIEERRKAEENKQFLLSFPGISPEQFDTQAGIEEFFDLLSDQLLRHLDFFVRASREMGGDPGHIVNEAAKGLRYMQLVSHHYDVVATNPPYMSRRNMSDVIAKHLDKHYPETKGDLYAAFIARCLELVAPQGKVAMVTQQSFMFIGTYEKFRSNLLSRVTVETMAHLGPKAFPNITGEKVNTTAFVIRREPDGKSLEEHCGVYFRLVRERDAVAKQIAFEGAVSAMRSGMTTPIVFTYRQIDYDTIPEKPWVYWMPEKIQELFRQGRLLSVVAPPKVGLQTGDNTRFLRKWWEIGVNHIARNATSCSDTKRSGVKWIPYMKGGAPIPWNGNHEHVVNWKMDGVEIRAFCPRAVVRNPTFYFRKGVTWSDVSPKGFAGRLSPGGFIHDVKGMTCYPSDESLNEVLGIFNSTTAKFILSALNPTISFQVGDIERLPIPSKSSKDLEAKVEESVSLAQKDSSDSERTYDFIHPPLCVTEVDERHARLRRIEEEIDQEVTRLYGLDEADRLALKTELEGIKAVAEDNNEEEGDTEEEEETVAGAWTDLSLARAWVSYAFGMALGRYRIGEPEGLGRGNFDAATIAAISALIDSDGIMPSDAGHPQDIVSRTLRILELMRGEDTARRLVRAATGGDGVPENLLRGFLDRFTGQPEVSYWRYHYQLYRKRPIYWPLQSPKRKFTVWIFQERFTTNSLFEVRRMVEERLRMLEREIADKRIVAASNRSVAKELDKLLELSDDLRDFSKNLQDILQAGYTPHIDDGVLLNAAPLHTLLPSWPETQKAWQELAEGKYDWAQQAMDHWPERVREKCKTNKSFAIAHGLA</sequence>
<dbReference type="STRING" id="243231.GSU2107"/>
<dbReference type="NCBIfam" id="NF033452">
    <property type="entry name" value="BREX_1_MTaseX"/>
    <property type="match status" value="1"/>
</dbReference>
<evidence type="ECO:0000313" key="7">
    <source>
        <dbReference type="EMBL" id="AAR35483.1"/>
    </source>
</evidence>
<proteinExistence type="predicted"/>
<dbReference type="GO" id="GO:0009007">
    <property type="term" value="F:site-specific DNA-methyltransferase (adenine-specific) activity"/>
    <property type="evidence" value="ECO:0007669"/>
    <property type="project" value="UniProtKB-EC"/>
</dbReference>
<evidence type="ECO:0000313" key="8">
    <source>
        <dbReference type="Proteomes" id="UP000000577"/>
    </source>
</evidence>
<reference evidence="7 8" key="2">
    <citation type="journal article" date="2012" name="BMC Genomics">
        <title>Comparative genomic analysis of Geobacter sulfurreducens KN400, a strain with enhanced capacity for extracellular electron transfer and electricity production.</title>
        <authorList>
            <person name="Butler J.E."/>
            <person name="Young N.D."/>
            <person name="Aklujkar M."/>
            <person name="Lovley D.R."/>
        </authorList>
    </citation>
    <scope>NUCLEOTIDE SEQUENCE [LARGE SCALE GENOMIC DNA]</scope>
    <source>
        <strain evidence="8">ATCC 51573 / DSM 12127 / PCA</strain>
    </source>
</reference>
<dbReference type="InterPro" id="IPR011639">
    <property type="entry name" value="MethylTrfase_TaqI-like_dom"/>
</dbReference>